<dbReference type="AlphaFoldDB" id="A0A1R3JCG5"/>
<dbReference type="OrthoDB" id="10340538at2759"/>
<dbReference type="EMBL" id="AWUE01016353">
    <property type="protein sequence ID" value="OMO92520.1"/>
    <property type="molecule type" value="Genomic_DNA"/>
</dbReference>
<comment type="caution">
    <text evidence="1">The sequence shown here is derived from an EMBL/GenBank/DDBJ whole genome shotgun (WGS) entry which is preliminary data.</text>
</comment>
<evidence type="ECO:0000313" key="2">
    <source>
        <dbReference type="Proteomes" id="UP000187203"/>
    </source>
</evidence>
<keyword evidence="2" id="KW-1185">Reference proteome</keyword>
<protein>
    <submittedName>
        <fullName evidence="1">Uncharacterized protein</fullName>
    </submittedName>
</protein>
<sequence length="54" mass="5531">MGGSVLEQSMIVKADPKVVSTPAKSGHGLGANEIYKPQHISVTSWSVPSPGVGN</sequence>
<evidence type="ECO:0000313" key="1">
    <source>
        <dbReference type="EMBL" id="OMO92520.1"/>
    </source>
</evidence>
<name>A0A1R3JCG5_9ROSI</name>
<gene>
    <name evidence="1" type="ORF">COLO4_17503</name>
</gene>
<organism evidence="1 2">
    <name type="scientific">Corchorus olitorius</name>
    <dbReference type="NCBI Taxonomy" id="93759"/>
    <lineage>
        <taxon>Eukaryota</taxon>
        <taxon>Viridiplantae</taxon>
        <taxon>Streptophyta</taxon>
        <taxon>Embryophyta</taxon>
        <taxon>Tracheophyta</taxon>
        <taxon>Spermatophyta</taxon>
        <taxon>Magnoliopsida</taxon>
        <taxon>eudicotyledons</taxon>
        <taxon>Gunneridae</taxon>
        <taxon>Pentapetalae</taxon>
        <taxon>rosids</taxon>
        <taxon>malvids</taxon>
        <taxon>Malvales</taxon>
        <taxon>Malvaceae</taxon>
        <taxon>Grewioideae</taxon>
        <taxon>Apeibeae</taxon>
        <taxon>Corchorus</taxon>
    </lineage>
</organism>
<accession>A0A1R3JCG5</accession>
<dbReference type="Proteomes" id="UP000187203">
    <property type="component" value="Unassembled WGS sequence"/>
</dbReference>
<proteinExistence type="predicted"/>
<reference evidence="2" key="1">
    <citation type="submission" date="2013-09" db="EMBL/GenBank/DDBJ databases">
        <title>Corchorus olitorius genome sequencing.</title>
        <authorList>
            <person name="Alam M."/>
            <person name="Haque M.S."/>
            <person name="Islam M.S."/>
            <person name="Emdad E.M."/>
            <person name="Islam M.M."/>
            <person name="Ahmed B."/>
            <person name="Halim A."/>
            <person name="Hossen Q.M.M."/>
            <person name="Hossain M.Z."/>
            <person name="Ahmed R."/>
            <person name="Khan M.M."/>
            <person name="Islam R."/>
            <person name="Rashid M.M."/>
            <person name="Khan S.A."/>
            <person name="Rahman M.S."/>
            <person name="Alam M."/>
            <person name="Yahiya A.S."/>
            <person name="Khan M.S."/>
            <person name="Azam M.S."/>
            <person name="Haque T."/>
            <person name="Lashkar M.Z.H."/>
            <person name="Akhand A.I."/>
            <person name="Morshed G."/>
            <person name="Roy S."/>
            <person name="Uddin K.S."/>
            <person name="Rabeya T."/>
            <person name="Hossain A.S."/>
            <person name="Chowdhury A."/>
            <person name="Snigdha A.R."/>
            <person name="Mortoza M.S."/>
            <person name="Matin S.A."/>
            <person name="Hoque S.M.E."/>
            <person name="Islam M.K."/>
            <person name="Roy D.K."/>
            <person name="Haider R."/>
            <person name="Moosa M.M."/>
            <person name="Elias S.M."/>
            <person name="Hasan A.M."/>
            <person name="Jahan S."/>
            <person name="Shafiuddin M."/>
            <person name="Mahmood N."/>
            <person name="Shommy N.S."/>
        </authorList>
    </citation>
    <scope>NUCLEOTIDE SEQUENCE [LARGE SCALE GENOMIC DNA]</scope>
    <source>
        <strain evidence="2">cv. O-4</strain>
    </source>
</reference>